<feature type="compositionally biased region" description="Basic and acidic residues" evidence="4">
    <location>
        <begin position="568"/>
        <end position="590"/>
    </location>
</feature>
<feature type="transmembrane region" description="Helical" evidence="5">
    <location>
        <begin position="380"/>
        <end position="400"/>
    </location>
</feature>
<feature type="region of interest" description="Disordered" evidence="4">
    <location>
        <begin position="527"/>
        <end position="634"/>
    </location>
</feature>
<feature type="transmembrane region" description="Helical" evidence="5">
    <location>
        <begin position="1553"/>
        <end position="1577"/>
    </location>
</feature>
<feature type="compositionally biased region" description="Pro residues" evidence="4">
    <location>
        <begin position="1075"/>
        <end position="1084"/>
    </location>
</feature>
<feature type="compositionally biased region" description="Low complexity" evidence="4">
    <location>
        <begin position="603"/>
        <end position="622"/>
    </location>
</feature>
<evidence type="ECO:0000256" key="2">
    <source>
        <dbReference type="ARBA" id="ARBA00022737"/>
    </source>
</evidence>
<feature type="repeat" description="WD" evidence="3">
    <location>
        <begin position="706"/>
        <end position="739"/>
    </location>
</feature>
<organism evidence="6 7">
    <name type="scientific">Rhizoctonia solani</name>
    <dbReference type="NCBI Taxonomy" id="456999"/>
    <lineage>
        <taxon>Eukaryota</taxon>
        <taxon>Fungi</taxon>
        <taxon>Dikarya</taxon>
        <taxon>Basidiomycota</taxon>
        <taxon>Agaricomycotina</taxon>
        <taxon>Agaricomycetes</taxon>
        <taxon>Cantharellales</taxon>
        <taxon>Ceratobasidiaceae</taxon>
        <taxon>Rhizoctonia</taxon>
    </lineage>
</organism>
<feature type="compositionally biased region" description="Polar residues" evidence="4">
    <location>
        <begin position="26"/>
        <end position="40"/>
    </location>
</feature>
<dbReference type="InterPro" id="IPR015943">
    <property type="entry name" value="WD40/YVTN_repeat-like_dom_sf"/>
</dbReference>
<keyword evidence="2" id="KW-0677">Repeat</keyword>
<feature type="repeat" description="WD" evidence="3">
    <location>
        <begin position="1800"/>
        <end position="1833"/>
    </location>
</feature>
<feature type="region of interest" description="Disordered" evidence="4">
    <location>
        <begin position="1639"/>
        <end position="1665"/>
    </location>
</feature>
<feature type="compositionally biased region" description="Basic and acidic residues" evidence="4">
    <location>
        <begin position="673"/>
        <end position="682"/>
    </location>
</feature>
<accession>A0A8H7H8A6</accession>
<feature type="transmembrane region" description="Helical" evidence="5">
    <location>
        <begin position="406"/>
        <end position="430"/>
    </location>
</feature>
<feature type="transmembrane region" description="Helical" evidence="5">
    <location>
        <begin position="1479"/>
        <end position="1502"/>
    </location>
</feature>
<keyword evidence="5" id="KW-1133">Transmembrane helix</keyword>
<feature type="region of interest" description="Disordered" evidence="4">
    <location>
        <begin position="2133"/>
        <end position="2180"/>
    </location>
</feature>
<dbReference type="PROSITE" id="PS50082">
    <property type="entry name" value="WD_REPEATS_2"/>
    <property type="match status" value="2"/>
</dbReference>
<feature type="region of interest" description="Disordered" evidence="4">
    <location>
        <begin position="1048"/>
        <end position="1088"/>
    </location>
</feature>
<dbReference type="PANTHER" id="PTHR22838">
    <property type="entry name" value="WD REPEAT PROTEIN 26-RELATED"/>
    <property type="match status" value="1"/>
</dbReference>
<feature type="compositionally biased region" description="Low complexity" evidence="4">
    <location>
        <begin position="48"/>
        <end position="61"/>
    </location>
</feature>
<evidence type="ECO:0000256" key="4">
    <source>
        <dbReference type="SAM" id="MobiDB-lite"/>
    </source>
</evidence>
<dbReference type="Proteomes" id="UP000650582">
    <property type="component" value="Unassembled WGS sequence"/>
</dbReference>
<dbReference type="SMART" id="SM00320">
    <property type="entry name" value="WD40"/>
    <property type="match status" value="7"/>
</dbReference>
<gene>
    <name evidence="6" type="ORF">RHS04_04785</name>
</gene>
<dbReference type="InterPro" id="IPR036322">
    <property type="entry name" value="WD40_repeat_dom_sf"/>
</dbReference>
<evidence type="ECO:0000313" key="6">
    <source>
        <dbReference type="EMBL" id="KAF8680318.1"/>
    </source>
</evidence>
<name>A0A8H7H8A6_9AGAM</name>
<feature type="region of interest" description="Disordered" evidence="4">
    <location>
        <begin position="1749"/>
        <end position="1772"/>
    </location>
</feature>
<feature type="compositionally biased region" description="Polar residues" evidence="4">
    <location>
        <begin position="2141"/>
        <end position="2160"/>
    </location>
</feature>
<dbReference type="EMBL" id="JACYCC010000037">
    <property type="protein sequence ID" value="KAF8680318.1"/>
    <property type="molecule type" value="Genomic_DNA"/>
</dbReference>
<feature type="compositionally biased region" description="Low complexity" evidence="4">
    <location>
        <begin position="662"/>
        <end position="672"/>
    </location>
</feature>
<dbReference type="GO" id="GO:0034657">
    <property type="term" value="C:GID complex"/>
    <property type="evidence" value="ECO:0007669"/>
    <property type="project" value="TreeGrafter"/>
</dbReference>
<feature type="transmembrane region" description="Helical" evidence="5">
    <location>
        <begin position="1527"/>
        <end position="1547"/>
    </location>
</feature>
<dbReference type="Pfam" id="PF00400">
    <property type="entry name" value="WD40"/>
    <property type="match status" value="4"/>
</dbReference>
<dbReference type="SUPFAM" id="SSF50978">
    <property type="entry name" value="WD40 repeat-like"/>
    <property type="match status" value="2"/>
</dbReference>
<comment type="caution">
    <text evidence="6">The sequence shown here is derived from an EMBL/GenBank/DDBJ whole genome shotgun (WGS) entry which is preliminary data.</text>
</comment>
<proteinExistence type="predicted"/>
<feature type="region of interest" description="Disordered" evidence="4">
    <location>
        <begin position="1677"/>
        <end position="1713"/>
    </location>
</feature>
<dbReference type="InterPro" id="IPR051350">
    <property type="entry name" value="WD_repeat-ST_regulator"/>
</dbReference>
<dbReference type="InterPro" id="IPR001680">
    <property type="entry name" value="WD40_rpt"/>
</dbReference>
<reference evidence="6" key="1">
    <citation type="submission" date="2020-09" db="EMBL/GenBank/DDBJ databases">
        <title>Comparative genome analyses of four rice-infecting Rhizoctonia solani isolates reveal extensive enrichment of homogalacturonan modification genes.</title>
        <authorList>
            <person name="Lee D.-Y."/>
            <person name="Jeon J."/>
            <person name="Kim K.-T."/>
            <person name="Cheong K."/>
            <person name="Song H."/>
            <person name="Choi G."/>
            <person name="Ko J."/>
            <person name="Opiyo S.O."/>
            <person name="Zuo S."/>
            <person name="Madhav S."/>
            <person name="Lee Y.-H."/>
            <person name="Wang G.-L."/>
        </authorList>
    </citation>
    <scope>NUCLEOTIDE SEQUENCE</scope>
    <source>
        <strain evidence="6">AG1-IA YN-7</strain>
    </source>
</reference>
<feature type="region of interest" description="Disordered" evidence="4">
    <location>
        <begin position="651"/>
        <end position="682"/>
    </location>
</feature>
<feature type="compositionally biased region" description="Low complexity" evidence="4">
    <location>
        <begin position="1686"/>
        <end position="1701"/>
    </location>
</feature>
<feature type="transmembrane region" description="Helical" evidence="5">
    <location>
        <begin position="1445"/>
        <end position="1467"/>
    </location>
</feature>
<protein>
    <submittedName>
        <fullName evidence="6">Negative gluconeogenesis</fullName>
    </submittedName>
</protein>
<evidence type="ECO:0000256" key="5">
    <source>
        <dbReference type="SAM" id="Phobius"/>
    </source>
</evidence>
<feature type="region of interest" description="Disordered" evidence="4">
    <location>
        <begin position="21"/>
        <end position="62"/>
    </location>
</feature>
<dbReference type="Gene3D" id="2.130.10.10">
    <property type="entry name" value="YVTN repeat-like/Quinoprotein amine dehydrogenase"/>
    <property type="match status" value="4"/>
</dbReference>
<evidence type="ECO:0000313" key="7">
    <source>
        <dbReference type="Proteomes" id="UP000650582"/>
    </source>
</evidence>
<dbReference type="PROSITE" id="PS50294">
    <property type="entry name" value="WD_REPEATS_REGION"/>
    <property type="match status" value="2"/>
</dbReference>
<dbReference type="GO" id="GO:0043161">
    <property type="term" value="P:proteasome-mediated ubiquitin-dependent protein catabolic process"/>
    <property type="evidence" value="ECO:0007669"/>
    <property type="project" value="TreeGrafter"/>
</dbReference>
<evidence type="ECO:0000256" key="1">
    <source>
        <dbReference type="ARBA" id="ARBA00022574"/>
    </source>
</evidence>
<evidence type="ECO:0000256" key="3">
    <source>
        <dbReference type="PROSITE-ProRule" id="PRU00221"/>
    </source>
</evidence>
<sequence>MSSVLGARIADRMYPQHSIGAALAGGTQSPGEINSPTFLSSEPAPYATGTRTPPERTGTSSGMPELALVYLKMCVGPGTNRRKQTLLALIDELAALREEEIEKEREISHGLTKDERASGDAEGVERFQAFDERIRGLDLKLQAFANAVRQLGSSVGLLNAAYHLRARLRQIQYFFQENAAELFDGVPHAPNVGTKPYSARKRGKVRRHMAVGPENNKLWSTEIEDLPGEMENLAKDLDVFLNRLNDVPEFTDEAYRASCLREFEGQLKYSAVSRYINDLTEDLGMHMDSMKESLNTFIDVGVPTIRFSQKHTATGLQNLFEAHNDAVQNLVNGLWISSLVFSIASAINSQLAYHWRAAMYRSPRCYVPWWVSIWITRTPLFFLVGSVIAFSAGLCVFTYSSDQSPAVSAVVTSFTVVTSSALLCVGLWFASERWTFARTKGSRWLLDILEEHGEKAGKVTGITPTKQAAKRGAQRTQTLFKDVKRSMTSASERVVGVAGRMGSAVDVIKAVPRDFMRTMSSLAIVTDGTSSNARGDEESQDGTYRTDSPTAMFNGDNSSGSLGVNPQSEKRKLSDLGRSNEEPIPEHEPLTLDTRTAPGLVVNPPSAAPTTPGSTSNSSNSPHVDPGPSEQPQPNARLRALTRRVIHTFRLVPHNHPPSPPVRSMSSPSVMSDSRHRRDSSEHELIPARIQTYVPMLRTLRSSQLLTEHVALVKHLQFSPDGKFLATCSWDRTALIWRVGAGPYGEFELMHKLVHTARVGGFVGQVAWSPNGEQLLTKQLKSIKVWSSKTGVCERTIDQKRSVQAITWMPKGQRFLSIEWKTESSQADKRVQHAENILGSDLIVVSTDGTKLQEHHLPRLQVWDAAVVPDEERLVAVATLIRTEQERRPVKSRHEKRILIYNLNTKEIENQVPLLQEVRDITLTEEGNYALVSYENKAPPQAWRIDKILREGKQRLVLAHTYFTKYPVDFAGPSYFGGVKDTFVLAASKSGEIYIWERSSGVLLHSLKAPDQELTNLAWNHKSPSGFMFASAAHDGMVRIWTTTAAASMGRSTAPSPEPQEIESPGPFRQEHRPGSPPISPPGSPRSVMRWRNRIPRAFGKRSQVVPPNSNIISAKAQRAPPRFVGCDKHLLIFATLRKDPCRDFSALSSERSMTERTVTFRSNDDFLTAEPSSYLRGGSERPIANPAKRKQTLLALLSELSDLRDAEDFDKEVRDSAPSNGSTGALGVETVQDSQSREGVAIFLAFDNHVTSLDRQLQGFANAVRQLGSSVGLLNATYYLRGSLIQIEYLFRENAADLFSEIRRKRDGSRDSPLRATKAERDRVHTGMRPQIKPLKDIEQLPEEMDRLAQQIHVFVNRLNDIPEFTDELVNASFISFASDLRYRASCLREFKGQLKTSALQRYINDLSTDIGTHMESMNEALTNFVEVGVPTIRHAQTHTANGLQYLSAVATFFSGVTATTIQYSFDQTGNTRADMVNAMWIISLIFSIASAINSQLAYHWRAAIYRSPRNYVPWWVSIWIKRSPLFFLIGSVIAFSIGLCVFTYSSRQSPVVSALVTAFTIVTSSGLISVGLWFMSERWIFSRTRGKRWLFDVLNETQAKINRLLGITWVLKQFPEDIGPRLMRCPSEIDEEKQAHLSDFAADPPRSSGLPPRPSGARSDDDTISIADTNYSALASPRFTDKQPLPTSTSMTSIPSSSSGHPRETPPGFSTVALPATITEGELERPPPPRRLKSLVERIIAINKSAPGRTVSGRTDLESTTGRPRASTEGYIPSSYALKARLTKLKPGLENLRITQFMTEHMALVKHMQFSPNGDYLATCSWDRTAIIWKIGDTVEMCMKLYHPVSSGGFVNQVAWSPDGERLLTRTQKAIKIWNPYTGISTRTITRGRSIQYASWMPSGNGFLAVEYKSQSRAGQVTATNLVQLDAEGKVLYTHILDRIQIWDTAIMADEVRVLAVGTLVESRDRLQPIQSRAEKRLLIYNLKTNEVEHHVPLLQEVRNISLSTPVNKVTHALVSHENKSPPQMWRIDMKTTIRPGEHVARLVLVHSYLTKTPVEFAGQSFFGGPDEMFVCCSSKSGEMYVWDRISATLLHTLRPDDMEVIKIFACNRRAIPRFMLVSGALDGTLRVWSSPASPPPSRQLTSSPELQASLGSSSPQRGGSVGTTVTPGPTDPIGIAV</sequence>
<feature type="compositionally biased region" description="Polar residues" evidence="4">
    <location>
        <begin position="541"/>
        <end position="567"/>
    </location>
</feature>
<keyword evidence="5" id="KW-0812">Transmembrane</keyword>
<keyword evidence="5" id="KW-0472">Membrane</keyword>
<keyword evidence="1 3" id="KW-0853">WD repeat</keyword>
<dbReference type="PANTHER" id="PTHR22838:SF0">
    <property type="entry name" value="WD REPEAT-CONTAINING PROTEIN 26"/>
    <property type="match status" value="1"/>
</dbReference>